<dbReference type="EMBL" id="ML170238">
    <property type="protein sequence ID" value="TDL16631.1"/>
    <property type="molecule type" value="Genomic_DNA"/>
</dbReference>
<dbReference type="STRING" id="50990.A0A4Y7PNR2"/>
<keyword evidence="2" id="KW-1185">Reference proteome</keyword>
<dbReference type="AlphaFoldDB" id="A0A4Y7PNR2"/>
<evidence type="ECO:0000313" key="2">
    <source>
        <dbReference type="Proteomes" id="UP000294933"/>
    </source>
</evidence>
<dbReference type="VEuPathDB" id="FungiDB:BD410DRAFT_615335"/>
<reference evidence="1 2" key="1">
    <citation type="submission" date="2018-06" db="EMBL/GenBank/DDBJ databases">
        <title>A transcriptomic atlas of mushroom development highlights an independent origin of complex multicellularity.</title>
        <authorList>
            <consortium name="DOE Joint Genome Institute"/>
            <person name="Krizsan K."/>
            <person name="Almasi E."/>
            <person name="Merenyi Z."/>
            <person name="Sahu N."/>
            <person name="Viragh M."/>
            <person name="Koszo T."/>
            <person name="Mondo S."/>
            <person name="Kiss B."/>
            <person name="Balint B."/>
            <person name="Kues U."/>
            <person name="Barry K."/>
            <person name="Hegedus J.C."/>
            <person name="Henrissat B."/>
            <person name="Johnson J."/>
            <person name="Lipzen A."/>
            <person name="Ohm R."/>
            <person name="Nagy I."/>
            <person name="Pangilinan J."/>
            <person name="Yan J."/>
            <person name="Xiong Y."/>
            <person name="Grigoriev I.V."/>
            <person name="Hibbett D.S."/>
            <person name="Nagy L.G."/>
        </authorList>
    </citation>
    <scope>NUCLEOTIDE SEQUENCE [LARGE SCALE GENOMIC DNA]</scope>
    <source>
        <strain evidence="1 2">SZMC22713</strain>
    </source>
</reference>
<organism evidence="1 2">
    <name type="scientific">Rickenella mellea</name>
    <dbReference type="NCBI Taxonomy" id="50990"/>
    <lineage>
        <taxon>Eukaryota</taxon>
        <taxon>Fungi</taxon>
        <taxon>Dikarya</taxon>
        <taxon>Basidiomycota</taxon>
        <taxon>Agaricomycotina</taxon>
        <taxon>Agaricomycetes</taxon>
        <taxon>Hymenochaetales</taxon>
        <taxon>Rickenellaceae</taxon>
        <taxon>Rickenella</taxon>
    </lineage>
</organism>
<proteinExistence type="predicted"/>
<protein>
    <recommendedName>
        <fullName evidence="3">Zona occludens toxin N-terminal domain-containing protein</fullName>
    </recommendedName>
</protein>
<dbReference type="SUPFAM" id="SSF52540">
    <property type="entry name" value="P-loop containing nucleoside triphosphate hydrolases"/>
    <property type="match status" value="1"/>
</dbReference>
<evidence type="ECO:0000313" key="1">
    <source>
        <dbReference type="EMBL" id="TDL16631.1"/>
    </source>
</evidence>
<dbReference type="OrthoDB" id="2316594at2759"/>
<dbReference type="InterPro" id="IPR027417">
    <property type="entry name" value="P-loop_NTPase"/>
</dbReference>
<dbReference type="Proteomes" id="UP000294933">
    <property type="component" value="Unassembled WGS sequence"/>
</dbReference>
<accession>A0A4Y7PNR2</accession>
<gene>
    <name evidence="1" type="ORF">BD410DRAFT_615335</name>
</gene>
<evidence type="ECO:0008006" key="3">
    <source>
        <dbReference type="Google" id="ProtNLM"/>
    </source>
</evidence>
<sequence>MTPEAVSATSDRRGDFQYGVLGSLLSVVDKDAEEKPQDPRLYINTNAPFSALVCGVQGAGKSHTVAAMLESMFIRDVRIGSLRQPLCGLVLHRSDGGLESNPSEAAWLAVPNSPDTVTPKVQVYVSPSSIKTMRAVYAPLGKAVVIRPLHFTEDELDAEAFLMMMSVGSSDGAPLYMQILLAILRELGENYSFSAFLRRLDEQKRDFNPAQLAGLKQRMALLESFLDRKSLKVSVGPSRFAAGQVTIVDLSDPFIDPSGACGIFQVVMRLFVRSKVDTGKVLVVDEAHKYLSASKGLTISLLTLIREQRHKAMRVIISTQEPTVVPPTLISLCSVAILHRFSSPSWCEHIANHVSADLSTTVAFERVVTLHTGEAVMLAPSGIQMQSGKTSPTSQSGRTLGHFGRRYLHIRTRQRITRDGGASRTVL</sequence>
<dbReference type="Gene3D" id="3.40.50.300">
    <property type="entry name" value="P-loop containing nucleotide triphosphate hydrolases"/>
    <property type="match status" value="1"/>
</dbReference>
<name>A0A4Y7PNR2_9AGAM</name>